<keyword evidence="5 8" id="KW-1133">Transmembrane helix</keyword>
<sequence length="405" mass="42319">MKSSAETLSSTRISADLISPQMNASEAHSSERQPRMQESHKTMVQEKNARYQAGKSTSIGRYLWPLLALTILLLANLFIDSSFFNISYQDDRLYGSLIDILNRSAPVALLSIGMSLVIATGGIDLSVGAVMAIAGAVCANLLLVPDISLVTVIAAGLIVGLLAGCINGGLVSFLGIQPIVATLLLMVAGRGVAQLINQGQIITFQHPGFAAIGVGQFLGLPMPVWIVIGMLTFSQLLLRKTALGLFIEAVGCNAKASRYLGINDKSIKLFAYGIAGLCAALAGMISTADIQGSDANNAGLWLELDAVLAVVIGGAALTGGRFSLILSVVGALIIQTLATTIIVSGLPAKFNLLIKAIVILTVLLLQSAKFRRQLSALFTSKRQADAKPAEKGTSAKASTATGEKL</sequence>
<reference evidence="9 10" key="1">
    <citation type="submission" date="2017-07" db="EMBL/GenBank/DDBJ databases">
        <title>Phenotypical and genomic characterization of a clinical isolate of Shewanella bicestrii sp. nov. producing an extended-spectrum beta-lactamase and a new oxacillinase variant.</title>
        <authorList>
            <person name="Jousset A.B."/>
            <person name="Bonnin R.A."/>
            <person name="Girlich D."/>
            <person name="Dabos L."/>
            <person name="Potron A."/>
            <person name="Dortet L."/>
            <person name="Glaser P."/>
            <person name="Naas T."/>
        </authorList>
    </citation>
    <scope>NUCLEOTIDE SEQUENCE [LARGE SCALE GENOMIC DNA]</scope>
    <source>
        <strain evidence="9 10">JAB-1</strain>
    </source>
</reference>
<feature type="transmembrane region" description="Helical" evidence="8">
    <location>
        <begin position="352"/>
        <end position="368"/>
    </location>
</feature>
<feature type="transmembrane region" description="Helical" evidence="8">
    <location>
        <begin position="150"/>
        <end position="170"/>
    </location>
</feature>
<protein>
    <submittedName>
        <fullName evidence="9">Sugar ABC transporter permease</fullName>
    </submittedName>
</protein>
<dbReference type="CDD" id="cd06579">
    <property type="entry name" value="TM_PBP1_transp_AraH_like"/>
    <property type="match status" value="1"/>
</dbReference>
<dbReference type="InterPro" id="IPR001851">
    <property type="entry name" value="ABC_transp_permease"/>
</dbReference>
<feature type="transmembrane region" description="Helical" evidence="8">
    <location>
        <begin position="100"/>
        <end position="119"/>
    </location>
</feature>
<feature type="compositionally biased region" description="Polar residues" evidence="7">
    <location>
        <begin position="395"/>
        <end position="405"/>
    </location>
</feature>
<comment type="similarity">
    <text evidence="2">Belongs to the binding-protein-dependent transport system permease family. AraH/RbsC subfamily.</text>
</comment>
<dbReference type="KEGG" id="sbj:CF168_10335"/>
<feature type="transmembrane region" description="Helical" evidence="8">
    <location>
        <begin position="324"/>
        <end position="346"/>
    </location>
</feature>
<dbReference type="GO" id="GO:0005886">
    <property type="term" value="C:plasma membrane"/>
    <property type="evidence" value="ECO:0007669"/>
    <property type="project" value="UniProtKB-SubCell"/>
</dbReference>
<feature type="transmembrane region" description="Helical" evidence="8">
    <location>
        <begin position="269"/>
        <end position="286"/>
    </location>
</feature>
<dbReference type="AlphaFoldDB" id="A0A220UMA5"/>
<comment type="subcellular location">
    <subcellularLocation>
        <location evidence="1">Cell inner membrane</location>
        <topology evidence="1">Multi-pass membrane protein</topology>
    </subcellularLocation>
</comment>
<evidence type="ECO:0000313" key="10">
    <source>
        <dbReference type="Proteomes" id="UP000198367"/>
    </source>
</evidence>
<feature type="compositionally biased region" description="Basic and acidic residues" evidence="7">
    <location>
        <begin position="28"/>
        <end position="44"/>
    </location>
</feature>
<organism evidence="9 10">
    <name type="scientific">Shewanella bicestrii</name>
    <dbReference type="NCBI Taxonomy" id="2018305"/>
    <lineage>
        <taxon>Bacteria</taxon>
        <taxon>Pseudomonadati</taxon>
        <taxon>Pseudomonadota</taxon>
        <taxon>Gammaproteobacteria</taxon>
        <taxon>Alteromonadales</taxon>
        <taxon>Shewanellaceae</taxon>
        <taxon>Shewanella</taxon>
    </lineage>
</organism>
<evidence type="ECO:0000313" key="9">
    <source>
        <dbReference type="EMBL" id="ASK69235.1"/>
    </source>
</evidence>
<dbReference type="RefSeq" id="WP_089067785.1">
    <property type="nucleotide sequence ID" value="NZ_CP022358.1"/>
</dbReference>
<dbReference type="Pfam" id="PF02653">
    <property type="entry name" value="BPD_transp_2"/>
    <property type="match status" value="1"/>
</dbReference>
<feature type="transmembrane region" description="Helical" evidence="8">
    <location>
        <begin position="208"/>
        <end position="231"/>
    </location>
</feature>
<evidence type="ECO:0000256" key="3">
    <source>
        <dbReference type="ARBA" id="ARBA00022475"/>
    </source>
</evidence>
<keyword evidence="10" id="KW-1185">Reference proteome</keyword>
<evidence type="ECO:0000256" key="2">
    <source>
        <dbReference type="ARBA" id="ARBA00007942"/>
    </source>
</evidence>
<accession>A0A220UMA5</accession>
<dbReference type="PANTHER" id="PTHR32196">
    <property type="entry name" value="ABC TRANSPORTER PERMEASE PROTEIN YPHD-RELATED-RELATED"/>
    <property type="match status" value="1"/>
</dbReference>
<keyword evidence="3" id="KW-1003">Cell membrane</keyword>
<feature type="region of interest" description="Disordered" evidence="7">
    <location>
        <begin position="382"/>
        <end position="405"/>
    </location>
</feature>
<evidence type="ECO:0000256" key="1">
    <source>
        <dbReference type="ARBA" id="ARBA00004429"/>
    </source>
</evidence>
<keyword evidence="6 8" id="KW-0472">Membrane</keyword>
<evidence type="ECO:0000256" key="8">
    <source>
        <dbReference type="SAM" id="Phobius"/>
    </source>
</evidence>
<evidence type="ECO:0000256" key="5">
    <source>
        <dbReference type="ARBA" id="ARBA00022989"/>
    </source>
</evidence>
<evidence type="ECO:0000256" key="6">
    <source>
        <dbReference type="ARBA" id="ARBA00023136"/>
    </source>
</evidence>
<evidence type="ECO:0000256" key="7">
    <source>
        <dbReference type="SAM" id="MobiDB-lite"/>
    </source>
</evidence>
<feature type="transmembrane region" description="Helical" evidence="8">
    <location>
        <begin position="62"/>
        <end position="79"/>
    </location>
</feature>
<name>A0A220UMA5_9GAMM</name>
<feature type="region of interest" description="Disordered" evidence="7">
    <location>
        <begin position="21"/>
        <end position="44"/>
    </location>
</feature>
<dbReference type="Proteomes" id="UP000198367">
    <property type="component" value="Chromosome"/>
</dbReference>
<feature type="transmembrane region" description="Helical" evidence="8">
    <location>
        <begin position="176"/>
        <end position="196"/>
    </location>
</feature>
<feature type="transmembrane region" description="Helical" evidence="8">
    <location>
        <begin position="298"/>
        <end position="317"/>
    </location>
</feature>
<proteinExistence type="inferred from homology"/>
<dbReference type="PANTHER" id="PTHR32196:SF19">
    <property type="entry name" value="GALACTOFURANOSE TRANSPORTER PERMEASE PROTEIN YTFT"/>
    <property type="match status" value="1"/>
</dbReference>
<gene>
    <name evidence="9" type="ORF">CF168_10335</name>
</gene>
<evidence type="ECO:0000256" key="4">
    <source>
        <dbReference type="ARBA" id="ARBA00022692"/>
    </source>
</evidence>
<keyword evidence="4 8" id="KW-0812">Transmembrane</keyword>
<dbReference type="EMBL" id="CP022358">
    <property type="protein sequence ID" value="ASK69235.1"/>
    <property type="molecule type" value="Genomic_DNA"/>
</dbReference>
<dbReference type="GO" id="GO:0022857">
    <property type="term" value="F:transmembrane transporter activity"/>
    <property type="evidence" value="ECO:0007669"/>
    <property type="project" value="InterPro"/>
</dbReference>